<protein>
    <submittedName>
        <fullName evidence="2">Uncharacterized protein</fullName>
    </submittedName>
</protein>
<dbReference type="VEuPathDB" id="VectorBase:AMAM007809"/>
<evidence type="ECO:0000313" key="2">
    <source>
        <dbReference type="EnsemblMetazoa" id="AMAM007809-PA"/>
    </source>
</evidence>
<dbReference type="AlphaFoldDB" id="A0A182SJ58"/>
<reference evidence="2" key="2">
    <citation type="submission" date="2020-05" db="UniProtKB">
        <authorList>
            <consortium name="EnsemblMetazoa"/>
        </authorList>
    </citation>
    <scope>IDENTIFICATION</scope>
    <source>
        <strain evidence="2">maculatus3</strain>
    </source>
</reference>
<accession>A0A182SJ58</accession>
<proteinExistence type="predicted"/>
<dbReference type="Proteomes" id="UP000075901">
    <property type="component" value="Unassembled WGS sequence"/>
</dbReference>
<name>A0A182SJ58_9DIPT</name>
<evidence type="ECO:0000313" key="3">
    <source>
        <dbReference type="Proteomes" id="UP000075901"/>
    </source>
</evidence>
<organism evidence="2 3">
    <name type="scientific">Anopheles maculatus</name>
    <dbReference type="NCBI Taxonomy" id="74869"/>
    <lineage>
        <taxon>Eukaryota</taxon>
        <taxon>Metazoa</taxon>
        <taxon>Ecdysozoa</taxon>
        <taxon>Arthropoda</taxon>
        <taxon>Hexapoda</taxon>
        <taxon>Insecta</taxon>
        <taxon>Pterygota</taxon>
        <taxon>Neoptera</taxon>
        <taxon>Endopterygota</taxon>
        <taxon>Diptera</taxon>
        <taxon>Nematocera</taxon>
        <taxon>Culicoidea</taxon>
        <taxon>Culicidae</taxon>
        <taxon>Anophelinae</taxon>
        <taxon>Anopheles</taxon>
        <taxon>Anopheles maculatus group</taxon>
    </lineage>
</organism>
<feature type="region of interest" description="Disordered" evidence="1">
    <location>
        <begin position="1"/>
        <end position="21"/>
    </location>
</feature>
<keyword evidence="3" id="KW-1185">Reference proteome</keyword>
<dbReference type="EnsemblMetazoa" id="AMAM007809-RA">
    <property type="protein sequence ID" value="AMAM007809-PA"/>
    <property type="gene ID" value="AMAM007809"/>
</dbReference>
<evidence type="ECO:0000256" key="1">
    <source>
        <dbReference type="SAM" id="MobiDB-lite"/>
    </source>
</evidence>
<reference evidence="3" key="1">
    <citation type="submission" date="2013-09" db="EMBL/GenBank/DDBJ databases">
        <title>The Genome Sequence of Anopheles maculatus species B.</title>
        <authorList>
            <consortium name="The Broad Institute Genomics Platform"/>
            <person name="Neafsey D.E."/>
            <person name="Besansky N."/>
            <person name="Howell P."/>
            <person name="Walton C."/>
            <person name="Young S.K."/>
            <person name="Zeng Q."/>
            <person name="Gargeya S."/>
            <person name="Fitzgerald M."/>
            <person name="Haas B."/>
            <person name="Abouelleil A."/>
            <person name="Allen A.W."/>
            <person name="Alvarado L."/>
            <person name="Arachchi H.M."/>
            <person name="Berlin A.M."/>
            <person name="Chapman S.B."/>
            <person name="Gainer-Dewar J."/>
            <person name="Goldberg J."/>
            <person name="Griggs A."/>
            <person name="Gujja S."/>
            <person name="Hansen M."/>
            <person name="Howarth C."/>
            <person name="Imamovic A."/>
            <person name="Ireland A."/>
            <person name="Larimer J."/>
            <person name="McCowan C."/>
            <person name="Murphy C."/>
            <person name="Pearson M."/>
            <person name="Poon T.W."/>
            <person name="Priest M."/>
            <person name="Roberts A."/>
            <person name="Saif S."/>
            <person name="Shea T."/>
            <person name="Sisk P."/>
            <person name="Sykes S."/>
            <person name="Wortman J."/>
            <person name="Nusbaum C."/>
            <person name="Birren B."/>
        </authorList>
    </citation>
    <scope>NUCLEOTIDE SEQUENCE [LARGE SCALE GENOMIC DNA]</scope>
    <source>
        <strain evidence="3">maculatus3</strain>
    </source>
</reference>
<sequence>PPLQLQTPTPVSSAGVSGTGIRQRSLGQDVPRFLLAQRGLGTDPVALVKLLRKLNALEQRDTIHQTGGPAPSEDDEAMNRLMDAGNLQGCDWKLLCQLARQGMSGTAKMLWKIVSETPPEWTDRLGLGQIFRLIRDGDCDRLQRTCDQDT</sequence>